<evidence type="ECO:0000256" key="10">
    <source>
        <dbReference type="SAM" id="MobiDB-lite"/>
    </source>
</evidence>
<proteinExistence type="inferred from homology"/>
<comment type="caution">
    <text evidence="12">The sequence shown here is derived from an EMBL/GenBank/DDBJ whole genome shotgun (WGS) entry which is preliminary data.</text>
</comment>
<evidence type="ECO:0000256" key="2">
    <source>
        <dbReference type="ARBA" id="ARBA00001947"/>
    </source>
</evidence>
<keyword evidence="7" id="KW-0460">Magnesium</keyword>
<evidence type="ECO:0000259" key="11">
    <source>
        <dbReference type="PROSITE" id="PS51462"/>
    </source>
</evidence>
<dbReference type="Pfam" id="PF00293">
    <property type="entry name" value="NUDIX"/>
    <property type="match status" value="1"/>
</dbReference>
<dbReference type="PANTHER" id="PTHR42904:SF6">
    <property type="entry name" value="NAD-CAPPED RNA HYDROLASE NUDT12"/>
    <property type="match status" value="1"/>
</dbReference>
<comment type="catalytic activity">
    <reaction evidence="9">
        <text>a 5'-end NAD(+)-phospho-ribonucleoside in mRNA + H2O = a 5'-end phospho-adenosine-phospho-ribonucleoside in mRNA + beta-nicotinamide D-ribonucleotide + 2 H(+)</text>
        <dbReference type="Rhea" id="RHEA:60876"/>
        <dbReference type="Rhea" id="RHEA-COMP:15698"/>
        <dbReference type="Rhea" id="RHEA-COMP:15719"/>
        <dbReference type="ChEBI" id="CHEBI:14649"/>
        <dbReference type="ChEBI" id="CHEBI:15377"/>
        <dbReference type="ChEBI" id="CHEBI:15378"/>
        <dbReference type="ChEBI" id="CHEBI:144029"/>
        <dbReference type="ChEBI" id="CHEBI:144051"/>
    </reaction>
    <physiologicalReaction direction="left-to-right" evidence="9">
        <dbReference type="Rhea" id="RHEA:60877"/>
    </physiologicalReaction>
</comment>
<evidence type="ECO:0000313" key="13">
    <source>
        <dbReference type="Proteomes" id="UP001304895"/>
    </source>
</evidence>
<keyword evidence="13" id="KW-1185">Reference proteome</keyword>
<dbReference type="InterPro" id="IPR015375">
    <property type="entry name" value="NADH_PPase-like_N"/>
</dbReference>
<reference evidence="12" key="1">
    <citation type="journal article" date="2023" name="Mol. Phylogenet. Evol.">
        <title>Genome-scale phylogeny and comparative genomics of the fungal order Sordariales.</title>
        <authorList>
            <person name="Hensen N."/>
            <person name="Bonometti L."/>
            <person name="Westerberg I."/>
            <person name="Brannstrom I.O."/>
            <person name="Guillou S."/>
            <person name="Cros-Aarteil S."/>
            <person name="Calhoun S."/>
            <person name="Haridas S."/>
            <person name="Kuo A."/>
            <person name="Mondo S."/>
            <person name="Pangilinan J."/>
            <person name="Riley R."/>
            <person name="LaButti K."/>
            <person name="Andreopoulos B."/>
            <person name="Lipzen A."/>
            <person name="Chen C."/>
            <person name="Yan M."/>
            <person name="Daum C."/>
            <person name="Ng V."/>
            <person name="Clum A."/>
            <person name="Steindorff A."/>
            <person name="Ohm R.A."/>
            <person name="Martin F."/>
            <person name="Silar P."/>
            <person name="Natvig D.O."/>
            <person name="Lalanne C."/>
            <person name="Gautier V."/>
            <person name="Ament-Velasquez S.L."/>
            <person name="Kruys A."/>
            <person name="Hutchinson M.I."/>
            <person name="Powell A.J."/>
            <person name="Barry K."/>
            <person name="Miller A.N."/>
            <person name="Grigoriev I.V."/>
            <person name="Debuchy R."/>
            <person name="Gladieux P."/>
            <person name="Hiltunen Thoren M."/>
            <person name="Johannesson H."/>
        </authorList>
    </citation>
    <scope>NUCLEOTIDE SEQUENCE</scope>
    <source>
        <strain evidence="12">CBS 123565</strain>
    </source>
</reference>
<evidence type="ECO:0000256" key="9">
    <source>
        <dbReference type="ARBA" id="ARBA00023679"/>
    </source>
</evidence>
<dbReference type="PROSITE" id="PS00893">
    <property type="entry name" value="NUDIX_BOX"/>
    <property type="match status" value="1"/>
</dbReference>
<dbReference type="GO" id="GO:0005829">
    <property type="term" value="C:cytosol"/>
    <property type="evidence" value="ECO:0007669"/>
    <property type="project" value="TreeGrafter"/>
</dbReference>
<dbReference type="PANTHER" id="PTHR42904">
    <property type="entry name" value="NUDIX HYDROLASE, NUDC SUBFAMILY"/>
    <property type="match status" value="1"/>
</dbReference>
<dbReference type="CDD" id="cd03429">
    <property type="entry name" value="NUDIX_NADH_pyrophosphatase_Nudt13"/>
    <property type="match status" value="1"/>
</dbReference>
<dbReference type="GO" id="GO:0019677">
    <property type="term" value="P:NAD+ catabolic process"/>
    <property type="evidence" value="ECO:0007669"/>
    <property type="project" value="TreeGrafter"/>
</dbReference>
<dbReference type="InterPro" id="IPR049734">
    <property type="entry name" value="NudC-like_C"/>
</dbReference>
<dbReference type="AlphaFoldDB" id="A0AAN6ULQ4"/>
<evidence type="ECO:0000256" key="4">
    <source>
        <dbReference type="ARBA" id="ARBA00012381"/>
    </source>
</evidence>
<dbReference type="GO" id="GO:0006742">
    <property type="term" value="P:NADP+ catabolic process"/>
    <property type="evidence" value="ECO:0007669"/>
    <property type="project" value="TreeGrafter"/>
</dbReference>
<dbReference type="EC" id="3.6.1.22" evidence="4"/>
<dbReference type="Gene3D" id="3.90.79.20">
    <property type="match status" value="1"/>
</dbReference>
<comment type="cofactor">
    <cofactor evidence="1">
        <name>Mg(2+)</name>
        <dbReference type="ChEBI" id="CHEBI:18420"/>
    </cofactor>
</comment>
<dbReference type="EMBL" id="MU853406">
    <property type="protein sequence ID" value="KAK4135348.1"/>
    <property type="molecule type" value="Genomic_DNA"/>
</dbReference>
<keyword evidence="6" id="KW-0378">Hydrolase</keyword>
<dbReference type="PROSITE" id="PS51462">
    <property type="entry name" value="NUDIX"/>
    <property type="match status" value="1"/>
</dbReference>
<evidence type="ECO:0000256" key="8">
    <source>
        <dbReference type="ARBA" id="ARBA00023027"/>
    </source>
</evidence>
<accession>A0AAN6ULQ4</accession>
<dbReference type="Pfam" id="PF09297">
    <property type="entry name" value="Zn_ribbon_NUD"/>
    <property type="match status" value="1"/>
</dbReference>
<reference evidence="12" key="2">
    <citation type="submission" date="2023-05" db="EMBL/GenBank/DDBJ databases">
        <authorList>
            <consortium name="Lawrence Berkeley National Laboratory"/>
            <person name="Steindorff A."/>
            <person name="Hensen N."/>
            <person name="Bonometti L."/>
            <person name="Westerberg I."/>
            <person name="Brannstrom I.O."/>
            <person name="Guillou S."/>
            <person name="Cros-Aarteil S."/>
            <person name="Calhoun S."/>
            <person name="Haridas S."/>
            <person name="Kuo A."/>
            <person name="Mondo S."/>
            <person name="Pangilinan J."/>
            <person name="Riley R."/>
            <person name="Labutti K."/>
            <person name="Andreopoulos B."/>
            <person name="Lipzen A."/>
            <person name="Chen C."/>
            <person name="Yanf M."/>
            <person name="Daum C."/>
            <person name="Ng V."/>
            <person name="Clum A."/>
            <person name="Ohm R."/>
            <person name="Martin F."/>
            <person name="Silar P."/>
            <person name="Natvig D."/>
            <person name="Lalanne C."/>
            <person name="Gautier V."/>
            <person name="Ament-Velasquez S.L."/>
            <person name="Kruys A."/>
            <person name="Hutchinson M.I."/>
            <person name="Powell A.J."/>
            <person name="Barry K."/>
            <person name="Miller A.N."/>
            <person name="Grigoriev I.V."/>
            <person name="Debuchy R."/>
            <person name="Gladieux P."/>
            <person name="Thoren M.H."/>
            <person name="Johannesson H."/>
        </authorList>
    </citation>
    <scope>NUCLEOTIDE SEQUENCE</scope>
    <source>
        <strain evidence="12">CBS 123565</strain>
    </source>
</reference>
<evidence type="ECO:0000256" key="7">
    <source>
        <dbReference type="ARBA" id="ARBA00022842"/>
    </source>
</evidence>
<dbReference type="SUPFAM" id="SSF55811">
    <property type="entry name" value="Nudix"/>
    <property type="match status" value="1"/>
</dbReference>
<gene>
    <name evidence="12" type="ORF">BT67DRAFT_400794</name>
</gene>
<evidence type="ECO:0000256" key="6">
    <source>
        <dbReference type="ARBA" id="ARBA00022801"/>
    </source>
</evidence>
<sequence>MPTPDLPVRADDDSFLSKKFGRETANYFSGSPLNRLAFLRTDQTFLRSAFLHAHARFLLLNNLAPLVQSSDTAHLGFATHADVASLTGADPFAKTEEEQVRDYDSDEQHPVIIFLGLDETGQLPPPEGGAAFAYKEFKGAPYFAVDVTPRGASADAANALIAAVKEKGLTFQDNSPRHMGLHAGQAAMYGHARALVDWNARTPFCAQCGQATLSIHAGTKRVCPATDRAGCSSGSAARPRQPCATRGTVSNHSFPRTDPTVIMAIVSADGARLLLGRQRRWPACWFSALAGFQEPGESIEEAVRRETWEESGVRVGRVVLHSSQPWPFPASLMIGAVGQALPGAGEEIYLGHDAELESARWFPLEEVREALVRGTSGLGEAAPEGYVEGALRLPPQTAIANRLITTVVEGGWVPSRM</sequence>
<dbReference type="InterPro" id="IPR000086">
    <property type="entry name" value="NUDIX_hydrolase_dom"/>
</dbReference>
<dbReference type="GO" id="GO:0046872">
    <property type="term" value="F:metal ion binding"/>
    <property type="evidence" value="ECO:0007669"/>
    <property type="project" value="UniProtKB-KW"/>
</dbReference>
<keyword evidence="5" id="KW-0479">Metal-binding</keyword>
<dbReference type="InterPro" id="IPR015797">
    <property type="entry name" value="NUDIX_hydrolase-like_dom_sf"/>
</dbReference>
<name>A0AAN6ULQ4_9PEZI</name>
<feature type="region of interest" description="Disordered" evidence="10">
    <location>
        <begin position="230"/>
        <end position="251"/>
    </location>
</feature>
<evidence type="ECO:0000256" key="1">
    <source>
        <dbReference type="ARBA" id="ARBA00001946"/>
    </source>
</evidence>
<keyword evidence="8" id="KW-0520">NAD</keyword>
<dbReference type="GO" id="GO:0005777">
    <property type="term" value="C:peroxisome"/>
    <property type="evidence" value="ECO:0007669"/>
    <property type="project" value="TreeGrafter"/>
</dbReference>
<protein>
    <recommendedName>
        <fullName evidence="4">NAD(+) diphosphatase</fullName>
        <ecNumber evidence="4">3.6.1.22</ecNumber>
    </recommendedName>
</protein>
<dbReference type="FunFam" id="3.90.79.10:FF:000042">
    <property type="entry name" value="Probable NADH pyrophosphatase"/>
    <property type="match status" value="1"/>
</dbReference>
<feature type="domain" description="Nudix hydrolase" evidence="11">
    <location>
        <begin position="255"/>
        <end position="384"/>
    </location>
</feature>
<comment type="similarity">
    <text evidence="3">Belongs to the Nudix hydrolase family. NudC subfamily.</text>
</comment>
<comment type="cofactor">
    <cofactor evidence="2">
        <name>Zn(2+)</name>
        <dbReference type="ChEBI" id="CHEBI:29105"/>
    </cofactor>
</comment>
<dbReference type="InterPro" id="IPR050241">
    <property type="entry name" value="NAD-cap_RNA_hydrolase_NudC"/>
</dbReference>
<dbReference type="InterPro" id="IPR020084">
    <property type="entry name" value="NUDIX_hydrolase_CS"/>
</dbReference>
<dbReference type="Gene3D" id="3.90.79.10">
    <property type="entry name" value="Nucleoside Triphosphate Pyrophosphohydrolase"/>
    <property type="match status" value="1"/>
</dbReference>
<organism evidence="12 13">
    <name type="scientific">Trichocladium antarcticum</name>
    <dbReference type="NCBI Taxonomy" id="1450529"/>
    <lineage>
        <taxon>Eukaryota</taxon>
        <taxon>Fungi</taxon>
        <taxon>Dikarya</taxon>
        <taxon>Ascomycota</taxon>
        <taxon>Pezizomycotina</taxon>
        <taxon>Sordariomycetes</taxon>
        <taxon>Sordariomycetidae</taxon>
        <taxon>Sordariales</taxon>
        <taxon>Chaetomiaceae</taxon>
        <taxon>Trichocladium</taxon>
    </lineage>
</organism>
<dbReference type="InterPro" id="IPR015376">
    <property type="entry name" value="Znr_NADH_PPase"/>
</dbReference>
<evidence type="ECO:0000256" key="3">
    <source>
        <dbReference type="ARBA" id="ARBA00009595"/>
    </source>
</evidence>
<dbReference type="GO" id="GO:0035529">
    <property type="term" value="F:NADH pyrophosphatase activity"/>
    <property type="evidence" value="ECO:0007669"/>
    <property type="project" value="TreeGrafter"/>
</dbReference>
<dbReference type="Pfam" id="PF09296">
    <property type="entry name" value="NUDIX-like"/>
    <property type="match status" value="1"/>
</dbReference>
<dbReference type="Proteomes" id="UP001304895">
    <property type="component" value="Unassembled WGS sequence"/>
</dbReference>
<evidence type="ECO:0000313" key="12">
    <source>
        <dbReference type="EMBL" id="KAK4135348.1"/>
    </source>
</evidence>
<evidence type="ECO:0000256" key="5">
    <source>
        <dbReference type="ARBA" id="ARBA00022723"/>
    </source>
</evidence>